<dbReference type="InterPro" id="IPR029480">
    <property type="entry name" value="Transpos_assoc"/>
</dbReference>
<evidence type="ECO:0000313" key="3">
    <source>
        <dbReference type="Proteomes" id="UP000027120"/>
    </source>
</evidence>
<evidence type="ECO:0000259" key="1">
    <source>
        <dbReference type="Pfam" id="PF13963"/>
    </source>
</evidence>
<dbReference type="AlphaFoldDB" id="A0A067E2H2"/>
<gene>
    <name evidence="2" type="ORF">CISIN_1g035760mg</name>
</gene>
<evidence type="ECO:0000313" key="2">
    <source>
        <dbReference type="EMBL" id="KDO48050.1"/>
    </source>
</evidence>
<dbReference type="Proteomes" id="UP000027120">
    <property type="component" value="Unassembled WGS sequence"/>
</dbReference>
<proteinExistence type="predicted"/>
<dbReference type="Pfam" id="PF13963">
    <property type="entry name" value="Transpos_assoc"/>
    <property type="match status" value="1"/>
</dbReference>
<reference evidence="2 3" key="1">
    <citation type="submission" date="2014-04" db="EMBL/GenBank/DDBJ databases">
        <authorList>
            <consortium name="International Citrus Genome Consortium"/>
            <person name="Gmitter F."/>
            <person name="Chen C."/>
            <person name="Farmerie W."/>
            <person name="Harkins T."/>
            <person name="Desany B."/>
            <person name="Mohiuddin M."/>
            <person name="Kodira C."/>
            <person name="Borodovsky M."/>
            <person name="Lomsadze A."/>
            <person name="Burns P."/>
            <person name="Jenkins J."/>
            <person name="Prochnik S."/>
            <person name="Shu S."/>
            <person name="Chapman J."/>
            <person name="Pitluck S."/>
            <person name="Schmutz J."/>
            <person name="Rokhsar D."/>
        </authorList>
    </citation>
    <scope>NUCLEOTIDE SEQUENCE</scope>
</reference>
<protein>
    <recommendedName>
        <fullName evidence="1">Transposase-associated domain-containing protein</fullName>
    </recommendedName>
</protein>
<organism evidence="2 3">
    <name type="scientific">Citrus sinensis</name>
    <name type="common">Sweet orange</name>
    <name type="synonym">Citrus aurantium var. sinensis</name>
    <dbReference type="NCBI Taxonomy" id="2711"/>
    <lineage>
        <taxon>Eukaryota</taxon>
        <taxon>Viridiplantae</taxon>
        <taxon>Streptophyta</taxon>
        <taxon>Embryophyta</taxon>
        <taxon>Tracheophyta</taxon>
        <taxon>Spermatophyta</taxon>
        <taxon>Magnoliopsida</taxon>
        <taxon>eudicotyledons</taxon>
        <taxon>Gunneridae</taxon>
        <taxon>Pentapetalae</taxon>
        <taxon>rosids</taxon>
        <taxon>malvids</taxon>
        <taxon>Sapindales</taxon>
        <taxon>Rutaceae</taxon>
        <taxon>Aurantioideae</taxon>
        <taxon>Citrus</taxon>
    </lineage>
</organism>
<dbReference type="EMBL" id="KK785155">
    <property type="protein sequence ID" value="KDO48050.1"/>
    <property type="molecule type" value="Genomic_DNA"/>
</dbReference>
<keyword evidence="3" id="KW-1185">Reference proteome</keyword>
<accession>A0A067E2H2</accession>
<sequence>MDRSWIQISNRLCKEYVDSVEAFVNLVENHLNGEEKTRCPCRNCRNMELKSLDDVERHLHRLGMSFSYQRWVLHGEEIDLSILTFLVKLMHIKVLNRWSSKSFDMLLQILKKAFPECANISSILL</sequence>
<name>A0A067E2H2_CITSI</name>
<feature type="domain" description="Transposase-associated" evidence="1">
    <location>
        <begin position="3"/>
        <end position="76"/>
    </location>
</feature>